<dbReference type="Gene3D" id="3.10.20.310">
    <property type="entry name" value="membrane protein fhac"/>
    <property type="match status" value="1"/>
</dbReference>
<evidence type="ECO:0000313" key="12">
    <source>
        <dbReference type="Proteomes" id="UP000004367"/>
    </source>
</evidence>
<dbReference type="PROSITE" id="PS51779">
    <property type="entry name" value="POTRA"/>
    <property type="match status" value="1"/>
</dbReference>
<keyword evidence="4 9" id="KW-0812">Transmembrane</keyword>
<evidence type="ECO:0000256" key="3">
    <source>
        <dbReference type="ARBA" id="ARBA00022618"/>
    </source>
</evidence>
<dbReference type="GO" id="GO:0016020">
    <property type="term" value="C:membrane"/>
    <property type="evidence" value="ECO:0007669"/>
    <property type="project" value="UniProtKB-SubCell"/>
</dbReference>
<evidence type="ECO:0000256" key="6">
    <source>
        <dbReference type="ARBA" id="ARBA00023136"/>
    </source>
</evidence>
<sequence length="286" mass="29984">MRSGSTTAGAPRRPRPTPRLWVPRIPARVLGIVALVVAVPGLLAAVLWLAPFFRVSEVDYRTTPDRASALAASAPVEKGRPLVEVDTRAVHDAVLANPVFRAADVSRSWPSTLVVEATPRTPVVALQEREAPTFRLVDAEGVAYDSVAEVPDGVLTARADAPEDPGALRTLVAFVGALDPGLLSQVRDLNVDDRGRLTASLSRVEIDWGTAEDSALKAAVVRDLVGRAGVARVDVSVPMEPVTSATRRSSPPTSGAARETSRAGGDASRPSSPSSTSSPTPSPTRS</sequence>
<dbReference type="Proteomes" id="UP000004367">
    <property type="component" value="Unassembled WGS sequence"/>
</dbReference>
<evidence type="ECO:0000259" key="10">
    <source>
        <dbReference type="PROSITE" id="PS51779"/>
    </source>
</evidence>
<accession>H5UQG2</accession>
<evidence type="ECO:0000256" key="7">
    <source>
        <dbReference type="ARBA" id="ARBA00023306"/>
    </source>
</evidence>
<dbReference type="eggNOG" id="COG1589">
    <property type="taxonomic scope" value="Bacteria"/>
</dbReference>
<name>H5UQG2_9MICO</name>
<feature type="region of interest" description="Disordered" evidence="8">
    <location>
        <begin position="241"/>
        <end position="286"/>
    </location>
</feature>
<dbReference type="Pfam" id="PF08478">
    <property type="entry name" value="POTRA_1"/>
    <property type="match status" value="1"/>
</dbReference>
<evidence type="ECO:0000256" key="8">
    <source>
        <dbReference type="SAM" id="MobiDB-lite"/>
    </source>
</evidence>
<dbReference type="InterPro" id="IPR034746">
    <property type="entry name" value="POTRA"/>
</dbReference>
<comment type="caution">
    <text evidence="11">The sequence shown here is derived from an EMBL/GenBank/DDBJ whole genome shotgun (WGS) entry which is preliminary data.</text>
</comment>
<protein>
    <submittedName>
        <fullName evidence="11">Putative cell division protein FtsQ</fullName>
    </submittedName>
</protein>
<evidence type="ECO:0000256" key="4">
    <source>
        <dbReference type="ARBA" id="ARBA00022692"/>
    </source>
</evidence>
<feature type="compositionally biased region" description="Low complexity" evidence="8">
    <location>
        <begin position="268"/>
        <end position="286"/>
    </location>
</feature>
<keyword evidence="5 9" id="KW-1133">Transmembrane helix</keyword>
<reference evidence="11 12" key="1">
    <citation type="submission" date="2012-02" db="EMBL/GenBank/DDBJ databases">
        <title>Whole genome shotgun sequence of Mobilicoccus pelagius NBRC 104925.</title>
        <authorList>
            <person name="Yoshida Y."/>
            <person name="Hosoyama A."/>
            <person name="Tsuchikane K."/>
            <person name="Katsumata H."/>
            <person name="Yamazaki S."/>
            <person name="Fujita N."/>
        </authorList>
    </citation>
    <scope>NUCLEOTIDE SEQUENCE [LARGE SCALE GENOMIC DNA]</scope>
    <source>
        <strain evidence="11 12">NBRC 104925</strain>
    </source>
</reference>
<comment type="subcellular location">
    <subcellularLocation>
        <location evidence="1">Membrane</location>
    </subcellularLocation>
</comment>
<keyword evidence="6 9" id="KW-0472">Membrane</keyword>
<feature type="compositionally biased region" description="Low complexity" evidence="8">
    <location>
        <begin position="243"/>
        <end position="254"/>
    </location>
</feature>
<evidence type="ECO:0000256" key="2">
    <source>
        <dbReference type="ARBA" id="ARBA00022475"/>
    </source>
</evidence>
<evidence type="ECO:0000313" key="11">
    <source>
        <dbReference type="EMBL" id="GAB47970.1"/>
    </source>
</evidence>
<feature type="transmembrane region" description="Helical" evidence="9">
    <location>
        <begin position="29"/>
        <end position="53"/>
    </location>
</feature>
<dbReference type="AlphaFoldDB" id="H5UQG2"/>
<organism evidence="11 12">
    <name type="scientific">Mobilicoccus pelagius NBRC 104925</name>
    <dbReference type="NCBI Taxonomy" id="1089455"/>
    <lineage>
        <taxon>Bacteria</taxon>
        <taxon>Bacillati</taxon>
        <taxon>Actinomycetota</taxon>
        <taxon>Actinomycetes</taxon>
        <taxon>Micrococcales</taxon>
        <taxon>Dermatophilaceae</taxon>
        <taxon>Mobilicoccus</taxon>
    </lineage>
</organism>
<evidence type="ECO:0000256" key="1">
    <source>
        <dbReference type="ARBA" id="ARBA00004370"/>
    </source>
</evidence>
<dbReference type="InterPro" id="IPR013685">
    <property type="entry name" value="POTRA_FtsQ_type"/>
</dbReference>
<gene>
    <name evidence="11" type="primary">ftsQ</name>
    <name evidence="11" type="ORF">MOPEL_032_00120</name>
</gene>
<keyword evidence="12" id="KW-1185">Reference proteome</keyword>
<dbReference type="GO" id="GO:0051301">
    <property type="term" value="P:cell division"/>
    <property type="evidence" value="ECO:0007669"/>
    <property type="project" value="UniProtKB-KW"/>
</dbReference>
<keyword evidence="3 11" id="KW-0132">Cell division</keyword>
<feature type="domain" description="POTRA" evidence="10">
    <location>
        <begin position="50"/>
        <end position="120"/>
    </location>
</feature>
<keyword evidence="7" id="KW-0131">Cell cycle</keyword>
<keyword evidence="2" id="KW-1003">Cell membrane</keyword>
<evidence type="ECO:0000256" key="5">
    <source>
        <dbReference type="ARBA" id="ARBA00022989"/>
    </source>
</evidence>
<evidence type="ECO:0000256" key="9">
    <source>
        <dbReference type="SAM" id="Phobius"/>
    </source>
</evidence>
<proteinExistence type="predicted"/>
<dbReference type="STRING" id="1089455.MOPEL_032_00120"/>
<dbReference type="EMBL" id="BAFE01000030">
    <property type="protein sequence ID" value="GAB47970.1"/>
    <property type="molecule type" value="Genomic_DNA"/>
</dbReference>